<dbReference type="AlphaFoldDB" id="W4LPB8"/>
<keyword evidence="8" id="KW-1185">Reference proteome</keyword>
<dbReference type="NCBIfam" id="TIGR00229">
    <property type="entry name" value="sensory_box"/>
    <property type="match status" value="1"/>
</dbReference>
<feature type="transmembrane region" description="Helical" evidence="4">
    <location>
        <begin position="158"/>
        <end position="175"/>
    </location>
</feature>
<dbReference type="CDD" id="cd00082">
    <property type="entry name" value="HisKA"/>
    <property type="match status" value="1"/>
</dbReference>
<evidence type="ECO:0000256" key="1">
    <source>
        <dbReference type="ARBA" id="ARBA00000085"/>
    </source>
</evidence>
<protein>
    <recommendedName>
        <fullName evidence="2">histidine kinase</fullName>
        <ecNumber evidence="2">2.7.13.3</ecNumber>
    </recommendedName>
</protein>
<dbReference type="InterPro" id="IPR003661">
    <property type="entry name" value="HisK_dim/P_dom"/>
</dbReference>
<dbReference type="PROSITE" id="PS50112">
    <property type="entry name" value="PAS"/>
    <property type="match status" value="1"/>
</dbReference>
<dbReference type="PANTHER" id="PTHR43065">
    <property type="entry name" value="SENSOR HISTIDINE KINASE"/>
    <property type="match status" value="1"/>
</dbReference>
<feature type="transmembrane region" description="Helical" evidence="4">
    <location>
        <begin position="40"/>
        <end position="59"/>
    </location>
</feature>
<feature type="transmembrane region" description="Helical" evidence="4">
    <location>
        <begin position="66"/>
        <end position="86"/>
    </location>
</feature>
<evidence type="ECO:0000313" key="8">
    <source>
        <dbReference type="Proteomes" id="UP000019141"/>
    </source>
</evidence>
<sequence>MAYSDQASWRSQVLQGMLWLCCAIGVPTAVYVLATHSRGVMQPATLMALMLIAIVMLTALSRRWPFTLRAITLIGAIYLSGILSALYFGFTVGTGLLMLLVVVTCGLFFGRTWLYISLLATGASLAGVGTLHVTGAIVTQRLDLTDLSQGQHVLRVTIAYLVLAGTTAMSVSYVVRRLEQSLSETSEALTQYEAERRERAKAEAALQESEETYRHLVENINDVIYATDAHGTLTYLSPAVESHSGYKPSELIGEVFFDFVYEEDRPRIMNQFADILAGHLKPNEFRVVIKSGDIRWIRTSSRPVYRDGHAMGLRGVYIDITEKRCLEERLRQTYKMEAIGTLAGGIAHEFNNMLAIILGFTELTQREVSAGSVAGTHLQHVLNASHRAKDLVTANLGVQPPK</sequence>
<reference evidence="7 8" key="1">
    <citation type="journal article" date="2014" name="Nature">
        <title>An environmental bacterial taxon with a large and distinct metabolic repertoire.</title>
        <authorList>
            <person name="Wilson M.C."/>
            <person name="Mori T."/>
            <person name="Ruckert C."/>
            <person name="Uria A.R."/>
            <person name="Helf M.J."/>
            <person name="Takada K."/>
            <person name="Gernert C."/>
            <person name="Steffens U.A."/>
            <person name="Heycke N."/>
            <person name="Schmitt S."/>
            <person name="Rinke C."/>
            <person name="Helfrich E.J."/>
            <person name="Brachmann A.O."/>
            <person name="Gurgui C."/>
            <person name="Wakimoto T."/>
            <person name="Kracht M."/>
            <person name="Crusemann M."/>
            <person name="Hentschel U."/>
            <person name="Abe I."/>
            <person name="Matsunaga S."/>
            <person name="Kalinowski J."/>
            <person name="Takeyama H."/>
            <person name="Piel J."/>
        </authorList>
    </citation>
    <scope>NUCLEOTIDE SEQUENCE [LARGE SCALE GENOMIC DNA]</scope>
    <source>
        <strain evidence="8">TSY1</strain>
    </source>
</reference>
<dbReference type="InterPro" id="IPR000014">
    <property type="entry name" value="PAS"/>
</dbReference>
<dbReference type="SMART" id="SM00086">
    <property type="entry name" value="PAC"/>
    <property type="match status" value="1"/>
</dbReference>
<dbReference type="HOGENOM" id="CLU_684564_0_0_7"/>
<dbReference type="Proteomes" id="UP000019141">
    <property type="component" value="Unassembled WGS sequence"/>
</dbReference>
<name>W4LPB8_ENTF1</name>
<dbReference type="InterPro" id="IPR013656">
    <property type="entry name" value="PAS_4"/>
</dbReference>
<gene>
    <name evidence="7" type="ORF">ETSY1_13675</name>
</gene>
<accession>W4LPB8</accession>
<feature type="transmembrane region" description="Helical" evidence="4">
    <location>
        <begin position="92"/>
        <end position="109"/>
    </location>
</feature>
<feature type="transmembrane region" description="Helical" evidence="4">
    <location>
        <begin position="12"/>
        <end position="34"/>
    </location>
</feature>
<dbReference type="Gene3D" id="1.10.287.130">
    <property type="match status" value="1"/>
</dbReference>
<proteinExistence type="predicted"/>
<dbReference type="PANTHER" id="PTHR43065:SF42">
    <property type="entry name" value="TWO-COMPONENT SENSOR PPRA"/>
    <property type="match status" value="1"/>
</dbReference>
<keyword evidence="3" id="KW-0175">Coiled coil</keyword>
<dbReference type="InterPro" id="IPR000700">
    <property type="entry name" value="PAS-assoc_C"/>
</dbReference>
<feature type="domain" description="PAC" evidence="6">
    <location>
        <begin position="281"/>
        <end position="332"/>
    </location>
</feature>
<evidence type="ECO:0000259" key="6">
    <source>
        <dbReference type="PROSITE" id="PS50113"/>
    </source>
</evidence>
<keyword evidence="4" id="KW-0472">Membrane</keyword>
<keyword evidence="4" id="KW-0812">Transmembrane</keyword>
<dbReference type="SUPFAM" id="SSF55785">
    <property type="entry name" value="PYP-like sensor domain (PAS domain)"/>
    <property type="match status" value="1"/>
</dbReference>
<evidence type="ECO:0000259" key="5">
    <source>
        <dbReference type="PROSITE" id="PS50112"/>
    </source>
</evidence>
<organism evidence="7 8">
    <name type="scientific">Entotheonella factor</name>
    <dbReference type="NCBI Taxonomy" id="1429438"/>
    <lineage>
        <taxon>Bacteria</taxon>
        <taxon>Pseudomonadati</taxon>
        <taxon>Nitrospinota/Tectimicrobiota group</taxon>
        <taxon>Candidatus Tectimicrobiota</taxon>
        <taxon>Candidatus Entotheonellia</taxon>
        <taxon>Candidatus Entotheonellales</taxon>
        <taxon>Candidatus Entotheonellaceae</taxon>
        <taxon>Candidatus Entotheonella</taxon>
    </lineage>
</organism>
<dbReference type="SUPFAM" id="SSF47384">
    <property type="entry name" value="Homodimeric domain of signal transducing histidine kinase"/>
    <property type="match status" value="1"/>
</dbReference>
<keyword evidence="4" id="KW-1133">Transmembrane helix</keyword>
<dbReference type="EMBL" id="AZHW01000403">
    <property type="protein sequence ID" value="ETW99777.1"/>
    <property type="molecule type" value="Genomic_DNA"/>
</dbReference>
<dbReference type="Pfam" id="PF08448">
    <property type="entry name" value="PAS_4"/>
    <property type="match status" value="1"/>
</dbReference>
<dbReference type="Gene3D" id="3.30.450.20">
    <property type="entry name" value="PAS domain"/>
    <property type="match status" value="1"/>
</dbReference>
<evidence type="ECO:0000256" key="2">
    <source>
        <dbReference type="ARBA" id="ARBA00012438"/>
    </source>
</evidence>
<dbReference type="GO" id="GO:0000155">
    <property type="term" value="F:phosphorelay sensor kinase activity"/>
    <property type="evidence" value="ECO:0007669"/>
    <property type="project" value="InterPro"/>
</dbReference>
<dbReference type="InterPro" id="IPR001610">
    <property type="entry name" value="PAC"/>
</dbReference>
<dbReference type="SMART" id="SM00091">
    <property type="entry name" value="PAS"/>
    <property type="match status" value="1"/>
</dbReference>
<comment type="caution">
    <text evidence="7">The sequence shown here is derived from an EMBL/GenBank/DDBJ whole genome shotgun (WGS) entry which is preliminary data.</text>
</comment>
<dbReference type="PROSITE" id="PS50113">
    <property type="entry name" value="PAC"/>
    <property type="match status" value="1"/>
</dbReference>
<evidence type="ECO:0000313" key="7">
    <source>
        <dbReference type="EMBL" id="ETW99777.1"/>
    </source>
</evidence>
<evidence type="ECO:0000256" key="4">
    <source>
        <dbReference type="SAM" id="Phobius"/>
    </source>
</evidence>
<feature type="coiled-coil region" evidence="3">
    <location>
        <begin position="175"/>
        <end position="219"/>
    </location>
</feature>
<dbReference type="Pfam" id="PF20969">
    <property type="entry name" value="MASE11"/>
    <property type="match status" value="1"/>
</dbReference>
<dbReference type="InterPro" id="IPR036097">
    <property type="entry name" value="HisK_dim/P_sf"/>
</dbReference>
<dbReference type="InterPro" id="IPR048437">
    <property type="entry name" value="MASE11"/>
</dbReference>
<dbReference type="CDD" id="cd00130">
    <property type="entry name" value="PAS"/>
    <property type="match status" value="1"/>
</dbReference>
<feature type="domain" description="PAS" evidence="5">
    <location>
        <begin position="209"/>
        <end position="279"/>
    </location>
</feature>
<comment type="catalytic activity">
    <reaction evidence="1">
        <text>ATP + protein L-histidine = ADP + protein N-phospho-L-histidine.</text>
        <dbReference type="EC" id="2.7.13.3"/>
    </reaction>
</comment>
<feature type="transmembrane region" description="Helical" evidence="4">
    <location>
        <begin position="116"/>
        <end position="138"/>
    </location>
</feature>
<dbReference type="EC" id="2.7.13.3" evidence="2"/>
<evidence type="ECO:0000256" key="3">
    <source>
        <dbReference type="SAM" id="Coils"/>
    </source>
</evidence>
<dbReference type="InterPro" id="IPR035965">
    <property type="entry name" value="PAS-like_dom_sf"/>
</dbReference>